<evidence type="ECO:0000313" key="2">
    <source>
        <dbReference type="EMBL" id="SFD54513.1"/>
    </source>
</evidence>
<gene>
    <name evidence="2" type="ORF">SAMN04515678_101514</name>
</gene>
<sequence length="98" mass="10606">MVYVVPITCLGAGVLAAHVADRSGRWPLVAIWTALLGLLMAWLIWQARRLPDWDGLGYTVAAALMCLPAMVGSGIGVLTGLYHRRRDGQEAVHDDHAT</sequence>
<evidence type="ECO:0000256" key="1">
    <source>
        <dbReference type="SAM" id="Phobius"/>
    </source>
</evidence>
<reference evidence="2 3" key="1">
    <citation type="submission" date="2016-10" db="EMBL/GenBank/DDBJ databases">
        <authorList>
            <person name="Varghese N."/>
            <person name="Submissions S."/>
        </authorList>
    </citation>
    <scope>NUCLEOTIDE SEQUENCE [LARGE SCALE GENOMIC DNA]</scope>
    <source>
        <strain evidence="3">YIM D21,KCTC 23444,ACCC 10710</strain>
    </source>
</reference>
<feature type="transmembrane region" description="Helical" evidence="1">
    <location>
        <begin position="26"/>
        <end position="45"/>
    </location>
</feature>
<keyword evidence="3" id="KW-1185">Reference proteome</keyword>
<evidence type="ECO:0000313" key="3">
    <source>
        <dbReference type="Proteomes" id="UP000325289"/>
    </source>
</evidence>
<dbReference type="AlphaFoldDB" id="A0A1I1TDX3"/>
<protein>
    <submittedName>
        <fullName evidence="2">Uncharacterized protein</fullName>
    </submittedName>
</protein>
<organism evidence="2 3">
    <name type="scientific">Roseivivax sediminis</name>
    <dbReference type="NCBI Taxonomy" id="936889"/>
    <lineage>
        <taxon>Bacteria</taxon>
        <taxon>Pseudomonadati</taxon>
        <taxon>Pseudomonadota</taxon>
        <taxon>Alphaproteobacteria</taxon>
        <taxon>Rhodobacterales</taxon>
        <taxon>Roseobacteraceae</taxon>
        <taxon>Roseivivax</taxon>
    </lineage>
</organism>
<dbReference type="OrthoDB" id="7866023at2"/>
<dbReference type="RefSeq" id="WP_149754297.1">
    <property type="nucleotide sequence ID" value="NZ_FOMS01000001.1"/>
</dbReference>
<keyword evidence="1" id="KW-0472">Membrane</keyword>
<proteinExistence type="predicted"/>
<dbReference type="EMBL" id="FOMS01000001">
    <property type="protein sequence ID" value="SFD54513.1"/>
    <property type="molecule type" value="Genomic_DNA"/>
</dbReference>
<keyword evidence="1" id="KW-1133">Transmembrane helix</keyword>
<accession>A0A1I1TDX3</accession>
<keyword evidence="1" id="KW-0812">Transmembrane</keyword>
<feature type="transmembrane region" description="Helical" evidence="1">
    <location>
        <begin position="57"/>
        <end position="82"/>
    </location>
</feature>
<dbReference type="Proteomes" id="UP000325289">
    <property type="component" value="Unassembled WGS sequence"/>
</dbReference>
<name>A0A1I1TDX3_9RHOB</name>